<proteinExistence type="inferred from homology"/>
<dbReference type="GO" id="GO:0030428">
    <property type="term" value="C:cell septum"/>
    <property type="evidence" value="ECO:0007669"/>
    <property type="project" value="UniProtKB-SubCell"/>
</dbReference>
<dbReference type="Pfam" id="PF04686">
    <property type="entry name" value="SsgA"/>
    <property type="match status" value="1"/>
</dbReference>
<keyword evidence="8" id="KW-1185">Reference proteome</keyword>
<evidence type="ECO:0000256" key="5">
    <source>
        <dbReference type="ARBA" id="ARBA00023210"/>
    </source>
</evidence>
<dbReference type="OrthoDB" id="3853096at2"/>
<evidence type="ECO:0000256" key="4">
    <source>
        <dbReference type="ARBA" id="ARBA00022969"/>
    </source>
</evidence>
<comment type="similarity">
    <text evidence="2">Belongs to the SsgA family.</text>
</comment>
<evidence type="ECO:0000256" key="3">
    <source>
        <dbReference type="ARBA" id="ARBA00022618"/>
    </source>
</evidence>
<dbReference type="GeneID" id="93731123"/>
<organism evidence="7 8">
    <name type="scientific">Streptomyces clavuligerus</name>
    <dbReference type="NCBI Taxonomy" id="1901"/>
    <lineage>
        <taxon>Bacteria</taxon>
        <taxon>Bacillati</taxon>
        <taxon>Actinomycetota</taxon>
        <taxon>Actinomycetes</taxon>
        <taxon>Kitasatosporales</taxon>
        <taxon>Streptomycetaceae</taxon>
        <taxon>Streptomyces</taxon>
    </lineage>
</organism>
<keyword evidence="6" id="KW-0131">Cell cycle</keyword>
<dbReference type="STRING" id="1901.BB341_16900"/>
<dbReference type="AlphaFoldDB" id="B5GPX2"/>
<sequence>MSATATVEEHAWGRIVTDAPQYRPVRVALRYAPSEDPRAVHLTFPTGTDFPSGTDWSLPLDVLENGLRAPARSGNVEVWPCGRVQAVVEHHTADGVDVVQFDSSALSRFIRHTYAAAAGATLE</sequence>
<dbReference type="KEGG" id="sclf:BB341_16900"/>
<keyword evidence="4" id="KW-0749">Sporulation</keyword>
<evidence type="ECO:0000256" key="2">
    <source>
        <dbReference type="ARBA" id="ARBA00009323"/>
    </source>
</evidence>
<keyword evidence="3 7" id="KW-0132">Cell division</keyword>
<dbReference type="InterPro" id="IPR038658">
    <property type="entry name" value="SsgB_sf"/>
</dbReference>
<gene>
    <name evidence="7" type="ORF">SCLAV_2300</name>
</gene>
<dbReference type="InterPro" id="IPR006776">
    <property type="entry name" value="SsgB"/>
</dbReference>
<protein>
    <submittedName>
        <fullName evidence="7">Cell division protein</fullName>
    </submittedName>
</protein>
<dbReference type="EMBL" id="CM000913">
    <property type="protein sequence ID" value="EFG07373.1"/>
    <property type="molecule type" value="Genomic_DNA"/>
</dbReference>
<reference evidence="7 8" key="1">
    <citation type="journal article" date="2010" name="Genome Biol. Evol.">
        <title>The sequence of a 1.8-mb bacterial linear plasmid reveals a rich evolutionary reservoir of secondary metabolic pathways.</title>
        <authorList>
            <person name="Medema M.H."/>
            <person name="Trefzer A."/>
            <person name="Kovalchuk A."/>
            <person name="van den Berg M."/>
            <person name="Mueller U."/>
            <person name="Heijne W."/>
            <person name="Wu L."/>
            <person name="Alam M.T."/>
            <person name="Ronning C.M."/>
            <person name="Nierman W.C."/>
            <person name="Bovenberg R.A.L."/>
            <person name="Breitling R."/>
            <person name="Takano E."/>
        </authorList>
    </citation>
    <scope>NUCLEOTIDE SEQUENCE [LARGE SCALE GENOMIC DNA]</scope>
    <source>
        <strain evidence="8">ATCC 27064 / DSM 738 / JCM 4710 / NBRC 13307 / NCIMB 12785 / NRRL 3585 / VKM Ac-602</strain>
    </source>
</reference>
<name>B5GPX2_STRCL</name>
<accession>B5GPX2</accession>
<evidence type="ECO:0000256" key="6">
    <source>
        <dbReference type="ARBA" id="ARBA00023306"/>
    </source>
</evidence>
<dbReference type="GO" id="GO:0000917">
    <property type="term" value="P:division septum assembly"/>
    <property type="evidence" value="ECO:0007669"/>
    <property type="project" value="UniProtKB-KW"/>
</dbReference>
<evidence type="ECO:0000313" key="8">
    <source>
        <dbReference type="Proteomes" id="UP000002357"/>
    </source>
</evidence>
<keyword evidence="5" id="KW-0717">Septation</keyword>
<comment type="subcellular location">
    <subcellularLocation>
        <location evidence="1">Cell septum</location>
    </subcellularLocation>
</comment>
<dbReference type="Gene3D" id="2.30.31.20">
    <property type="entry name" value="Sporulation-specific cell division protein SsgB"/>
    <property type="match status" value="1"/>
</dbReference>
<dbReference type="Proteomes" id="UP000002357">
    <property type="component" value="Chromosome"/>
</dbReference>
<evidence type="ECO:0000313" key="7">
    <source>
        <dbReference type="EMBL" id="EFG07373.1"/>
    </source>
</evidence>
<dbReference type="GO" id="GO:0030435">
    <property type="term" value="P:sporulation resulting in formation of a cellular spore"/>
    <property type="evidence" value="ECO:0007669"/>
    <property type="project" value="UniProtKB-KW"/>
</dbReference>
<dbReference type="RefSeq" id="WP_003953803.1">
    <property type="nucleotide sequence ID" value="NZ_CM000913.1"/>
</dbReference>
<evidence type="ECO:0000256" key="1">
    <source>
        <dbReference type="ARBA" id="ARBA00004431"/>
    </source>
</evidence>
<dbReference type="eggNOG" id="ENOG503471X">
    <property type="taxonomic scope" value="Bacteria"/>
</dbReference>